<dbReference type="Gene3D" id="3.20.20.80">
    <property type="entry name" value="Glycosidases"/>
    <property type="match status" value="1"/>
</dbReference>
<dbReference type="EMBL" id="BBJS01000030">
    <property type="protein sequence ID" value="GAN14112.1"/>
    <property type="molecule type" value="Genomic_DNA"/>
</dbReference>
<dbReference type="GO" id="GO:0016139">
    <property type="term" value="P:glycoside catabolic process"/>
    <property type="evidence" value="ECO:0007669"/>
    <property type="project" value="TreeGrafter"/>
</dbReference>
<evidence type="ECO:0000256" key="1">
    <source>
        <dbReference type="ARBA" id="ARBA00007951"/>
    </source>
</evidence>
<evidence type="ECO:0000256" key="5">
    <source>
        <dbReference type="ARBA" id="ARBA00023295"/>
    </source>
</evidence>
<dbReference type="InterPro" id="IPR017853">
    <property type="entry name" value="GH"/>
</dbReference>
<proteinExistence type="inferred from homology"/>
<dbReference type="GO" id="GO:0005764">
    <property type="term" value="C:lysosome"/>
    <property type="evidence" value="ECO:0007669"/>
    <property type="project" value="TreeGrafter"/>
</dbReference>
<dbReference type="GO" id="GO:0004560">
    <property type="term" value="F:alpha-L-fucosidase activity"/>
    <property type="evidence" value="ECO:0007669"/>
    <property type="project" value="InterPro"/>
</dbReference>
<dbReference type="GO" id="GO:0006004">
    <property type="term" value="P:fucose metabolic process"/>
    <property type="evidence" value="ECO:0007669"/>
    <property type="project" value="TreeGrafter"/>
</dbReference>
<gene>
    <name evidence="8" type="ORF">SP6_30_02530</name>
</gene>
<dbReference type="AlphaFoldDB" id="A0A0C9NCU0"/>
<dbReference type="EC" id="3.2.1.51" evidence="2"/>
<keyword evidence="5" id="KW-0326">Glycosidase</keyword>
<dbReference type="SUPFAM" id="SSF51445">
    <property type="entry name" value="(Trans)glycosidases"/>
    <property type="match status" value="1"/>
</dbReference>
<dbReference type="InterPro" id="IPR013780">
    <property type="entry name" value="Glyco_hydro_b"/>
</dbReference>
<keyword evidence="3 6" id="KW-0732">Signal</keyword>
<dbReference type="Pfam" id="PF01120">
    <property type="entry name" value="Alpha_L_fucos"/>
    <property type="match status" value="1"/>
</dbReference>
<evidence type="ECO:0000313" key="8">
    <source>
        <dbReference type="EMBL" id="GAN14112.1"/>
    </source>
</evidence>
<comment type="caution">
    <text evidence="8">The sequence shown here is derived from an EMBL/GenBank/DDBJ whole genome shotgun (WGS) entry which is preliminary data.</text>
</comment>
<dbReference type="PANTHER" id="PTHR10030:SF37">
    <property type="entry name" value="ALPHA-L-FUCOSIDASE-RELATED"/>
    <property type="match status" value="1"/>
</dbReference>
<dbReference type="InterPro" id="IPR006311">
    <property type="entry name" value="TAT_signal"/>
</dbReference>
<reference evidence="8 9" key="1">
    <citation type="submission" date="2014-08" db="EMBL/GenBank/DDBJ databases">
        <title>Whole genome shotgun sequence of Sphingomonas paucimobilis NBRC 13935.</title>
        <authorList>
            <person name="Hosoyama A."/>
            <person name="Hashimoto M."/>
            <person name="Hosoyama Y."/>
            <person name="Noguchi M."/>
            <person name="Uohara A."/>
            <person name="Ohji S."/>
            <person name="Katano-Makiyama Y."/>
            <person name="Ichikawa N."/>
            <person name="Kimura A."/>
            <person name="Yamazoe A."/>
            <person name="Fujita N."/>
        </authorList>
    </citation>
    <scope>NUCLEOTIDE SEQUENCE [LARGE SCALE GENOMIC DNA]</scope>
    <source>
        <strain evidence="8 9">NBRC 13935</strain>
    </source>
</reference>
<comment type="similarity">
    <text evidence="1">Belongs to the glycosyl hydrolase 29 family.</text>
</comment>
<dbReference type="SMART" id="SM00812">
    <property type="entry name" value="Alpha_L_fucos"/>
    <property type="match status" value="1"/>
</dbReference>
<dbReference type="RefSeq" id="WP_007404913.1">
    <property type="nucleotide sequence ID" value="NZ_BBJS01000030.1"/>
</dbReference>
<dbReference type="GeneID" id="78528724"/>
<protein>
    <recommendedName>
        <fullName evidence="2">alpha-L-fucosidase</fullName>
        <ecNumber evidence="2">3.2.1.51</ecNumber>
    </recommendedName>
</protein>
<organism evidence="8 9">
    <name type="scientific">Sphingomonas paucimobilis NBRC 13935</name>
    <dbReference type="NCBI Taxonomy" id="1219050"/>
    <lineage>
        <taxon>Bacteria</taxon>
        <taxon>Pseudomonadati</taxon>
        <taxon>Pseudomonadota</taxon>
        <taxon>Alphaproteobacteria</taxon>
        <taxon>Sphingomonadales</taxon>
        <taxon>Sphingomonadaceae</taxon>
        <taxon>Sphingomonas</taxon>
    </lineage>
</organism>
<keyword evidence="9" id="KW-1185">Reference proteome</keyword>
<dbReference type="PANTHER" id="PTHR10030">
    <property type="entry name" value="ALPHA-L-FUCOSIDASE"/>
    <property type="match status" value="1"/>
</dbReference>
<keyword evidence="4" id="KW-0378">Hydrolase</keyword>
<dbReference type="InterPro" id="IPR057739">
    <property type="entry name" value="Glyco_hydro_29_N"/>
</dbReference>
<sequence length="561" mass="62985">METTRRAMIGGGVAAAALAPAAVSAVTTAPTPMGAGRALKVPPPARFTPDWASLTAGYSVPDWFRDAKFGIWAHWTAQCVPEAGDWYAREMYLPGSRAYAHHLKHYGHPADVGFMEIQNLWKAERWDPARQLDLYQRAGARYFMALANHHDNLDTYASRYHPWNTTRVGPRKDIIGTWAKLARERGLRFAVSNHSAHAWHWNQPAYGYDPEGPRAGQRYDAYKLTAAQGRGKWWQGLDPQQLYTGRHMAMPDGICTVDEANMWHEATDRLWSEGVPAGSDFARNWLLRCQDLVEQHRPDMVYFDNFDLPLEQYGLAFAAWYYNQSMAWHDGRLEAVVTAKMTPPQRRMGIVDDVERGGKNYIERFPWQTDTCLGNWHYDADLYARDGYKSAATVIHTLCDVVSKNGNLMLSVPMRGDGTIDDKEERIVEEIGGWMRRFGEAIYATRPWKLNGEGPTRGNAGLFSEGGPKSPYTARDVRYATRDGNLHALVLGWPDDNIVRMTLLRRNSPTMPGEVRRVTMPGGPTPLAFRRTDDALEVTLPGGARHPIGVALILSGEGVTA</sequence>
<evidence type="ECO:0000256" key="3">
    <source>
        <dbReference type="ARBA" id="ARBA00022729"/>
    </source>
</evidence>
<dbReference type="Gene3D" id="2.60.40.1180">
    <property type="entry name" value="Golgi alpha-mannosidase II"/>
    <property type="match status" value="1"/>
</dbReference>
<feature type="domain" description="Glycoside hydrolase family 29 N-terminal" evidence="7">
    <location>
        <begin position="45"/>
        <end position="440"/>
    </location>
</feature>
<dbReference type="InterPro" id="IPR000933">
    <property type="entry name" value="Glyco_hydro_29"/>
</dbReference>
<name>A0A0C9NCU0_SPHPI</name>
<dbReference type="Proteomes" id="UP000032025">
    <property type="component" value="Unassembled WGS sequence"/>
</dbReference>
<accession>A0A0C9NCU0</accession>
<evidence type="ECO:0000313" key="9">
    <source>
        <dbReference type="Proteomes" id="UP000032025"/>
    </source>
</evidence>
<evidence type="ECO:0000259" key="7">
    <source>
        <dbReference type="Pfam" id="PF01120"/>
    </source>
</evidence>
<feature type="signal peptide" evidence="6">
    <location>
        <begin position="1"/>
        <end position="25"/>
    </location>
</feature>
<feature type="chain" id="PRO_5002200129" description="alpha-L-fucosidase" evidence="6">
    <location>
        <begin position="26"/>
        <end position="561"/>
    </location>
</feature>
<evidence type="ECO:0000256" key="4">
    <source>
        <dbReference type="ARBA" id="ARBA00022801"/>
    </source>
</evidence>
<dbReference type="PROSITE" id="PS51318">
    <property type="entry name" value="TAT"/>
    <property type="match status" value="1"/>
</dbReference>
<evidence type="ECO:0000256" key="6">
    <source>
        <dbReference type="SAM" id="SignalP"/>
    </source>
</evidence>
<evidence type="ECO:0000256" key="2">
    <source>
        <dbReference type="ARBA" id="ARBA00012662"/>
    </source>
</evidence>